<sequence length="217" mass="23750">MGFSWVIDCVGFRIFILPCRRSYPESGKVPTIPDTAHNYMYQGPSWLRSLLMEEAMEDTSECAYKCDAMIFRYHGSTLISASFSGIVCPGETEVEFSTRLVKNAEDLIIKEGPETIGAFIAEPVMVAVRVIPPPATILGSFCTAGPSCCLQYDILLIAVEVCTVSSTYADGAILMSQKVADVMYSQSNKLGDFSHGFTYSAHPFSCAIAIEALKTYK</sequence>
<dbReference type="STRING" id="109376.A0A0D3DQZ3"/>
<reference evidence="3" key="2">
    <citation type="submission" date="2015-03" db="UniProtKB">
        <authorList>
            <consortium name="EnsemblPlants"/>
        </authorList>
    </citation>
    <scope>IDENTIFICATION</scope>
</reference>
<dbReference type="GO" id="GO:0009448">
    <property type="term" value="P:gamma-aminobutyric acid metabolic process"/>
    <property type="evidence" value="ECO:0007669"/>
    <property type="project" value="TreeGrafter"/>
</dbReference>
<organism evidence="3 4">
    <name type="scientific">Brassica oleracea var. oleracea</name>
    <dbReference type="NCBI Taxonomy" id="109376"/>
    <lineage>
        <taxon>Eukaryota</taxon>
        <taxon>Viridiplantae</taxon>
        <taxon>Streptophyta</taxon>
        <taxon>Embryophyta</taxon>
        <taxon>Tracheophyta</taxon>
        <taxon>Spermatophyta</taxon>
        <taxon>Magnoliopsida</taxon>
        <taxon>eudicotyledons</taxon>
        <taxon>Gunneridae</taxon>
        <taxon>Pentapetalae</taxon>
        <taxon>rosids</taxon>
        <taxon>malvids</taxon>
        <taxon>Brassicales</taxon>
        <taxon>Brassicaceae</taxon>
        <taxon>Brassiceae</taxon>
        <taxon>Brassica</taxon>
    </lineage>
</organism>
<dbReference type="Proteomes" id="UP000032141">
    <property type="component" value="Chromosome C8"/>
</dbReference>
<keyword evidence="4" id="KW-1185">Reference proteome</keyword>
<keyword evidence="1" id="KW-0032">Aminotransferase</keyword>
<evidence type="ECO:0000313" key="3">
    <source>
        <dbReference type="EnsemblPlants" id="Bo8g071560.1"/>
    </source>
</evidence>
<evidence type="ECO:0000256" key="1">
    <source>
        <dbReference type="ARBA" id="ARBA00022576"/>
    </source>
</evidence>
<dbReference type="GO" id="GO:0004015">
    <property type="term" value="F:adenosylmethionine-8-amino-7-oxononanoate transaminase activity"/>
    <property type="evidence" value="ECO:0007669"/>
    <property type="project" value="TreeGrafter"/>
</dbReference>
<dbReference type="HOGENOM" id="CLU_1273810_0_0_1"/>
<dbReference type="AlphaFoldDB" id="A0A0D3DQZ3"/>
<dbReference type="PANTHER" id="PTHR42684:SF3">
    <property type="entry name" value="ADENOSYLMETHIONINE-8-AMINO-7-OXONONANOATE AMINOTRANSFERASE"/>
    <property type="match status" value="1"/>
</dbReference>
<dbReference type="PANTHER" id="PTHR42684">
    <property type="entry name" value="ADENOSYLMETHIONINE-8-AMINO-7-OXONONANOATE AMINOTRANSFERASE"/>
    <property type="match status" value="1"/>
</dbReference>
<evidence type="ECO:0000313" key="4">
    <source>
        <dbReference type="Proteomes" id="UP000032141"/>
    </source>
</evidence>
<proteinExistence type="predicted"/>
<dbReference type="SUPFAM" id="SSF53383">
    <property type="entry name" value="PLP-dependent transferases"/>
    <property type="match status" value="1"/>
</dbReference>
<dbReference type="Gene3D" id="3.40.640.10">
    <property type="entry name" value="Type I PLP-dependent aspartate aminotransferase-like (Major domain)"/>
    <property type="match status" value="2"/>
</dbReference>
<protein>
    <submittedName>
        <fullName evidence="3">Uncharacterized protein</fullName>
    </submittedName>
</protein>
<keyword evidence="2" id="KW-0808">Transferase</keyword>
<evidence type="ECO:0000256" key="2">
    <source>
        <dbReference type="ARBA" id="ARBA00022679"/>
    </source>
</evidence>
<dbReference type="GO" id="GO:0009102">
    <property type="term" value="P:biotin biosynthetic process"/>
    <property type="evidence" value="ECO:0007669"/>
    <property type="project" value="TreeGrafter"/>
</dbReference>
<dbReference type="eggNOG" id="KOG1404">
    <property type="taxonomic scope" value="Eukaryota"/>
</dbReference>
<dbReference type="InterPro" id="IPR015421">
    <property type="entry name" value="PyrdxlP-dep_Trfase_major"/>
</dbReference>
<dbReference type="InterPro" id="IPR015424">
    <property type="entry name" value="PyrdxlP-dep_Trfase"/>
</dbReference>
<name>A0A0D3DQZ3_BRAOL</name>
<reference evidence="3 4" key="1">
    <citation type="journal article" date="2014" name="Genome Biol.">
        <title>Transcriptome and methylome profiling reveals relics of genome dominance in the mesopolyploid Brassica oleracea.</title>
        <authorList>
            <person name="Parkin I.A."/>
            <person name="Koh C."/>
            <person name="Tang H."/>
            <person name="Robinson S.J."/>
            <person name="Kagale S."/>
            <person name="Clarke W.E."/>
            <person name="Town C.D."/>
            <person name="Nixon J."/>
            <person name="Krishnakumar V."/>
            <person name="Bidwell S.L."/>
            <person name="Denoeud F."/>
            <person name="Belcram H."/>
            <person name="Links M.G."/>
            <person name="Just J."/>
            <person name="Clarke C."/>
            <person name="Bender T."/>
            <person name="Huebert T."/>
            <person name="Mason A.S."/>
            <person name="Pires J.C."/>
            <person name="Barker G."/>
            <person name="Moore J."/>
            <person name="Walley P.G."/>
            <person name="Manoli S."/>
            <person name="Batley J."/>
            <person name="Edwards D."/>
            <person name="Nelson M.N."/>
            <person name="Wang X."/>
            <person name="Paterson A.H."/>
            <person name="King G."/>
            <person name="Bancroft I."/>
            <person name="Chalhoub B."/>
            <person name="Sharpe A.G."/>
        </authorList>
    </citation>
    <scope>NUCLEOTIDE SEQUENCE</scope>
    <source>
        <strain evidence="3 4">cv. TO1000</strain>
    </source>
</reference>
<accession>A0A0D3DQZ3</accession>
<dbReference type="EnsemblPlants" id="Bo8g071560.1">
    <property type="protein sequence ID" value="Bo8g071560.1"/>
    <property type="gene ID" value="Bo8g071560"/>
</dbReference>
<dbReference type="Gramene" id="Bo8g071560.1">
    <property type="protein sequence ID" value="Bo8g071560.1"/>
    <property type="gene ID" value="Bo8g071560"/>
</dbReference>